<dbReference type="PRINTS" id="PR00789">
    <property type="entry name" value="OSIALOPTASE"/>
</dbReference>
<dbReference type="HOGENOM" id="CLU_023208_4_0_1"/>
<evidence type="ECO:0000256" key="7">
    <source>
        <dbReference type="HAMAP-Rule" id="MF_03179"/>
    </source>
</evidence>
<dbReference type="EMBL" id="KL584751">
    <property type="protein sequence ID" value="KEQ99025.1"/>
    <property type="molecule type" value="Genomic_DNA"/>
</dbReference>
<dbReference type="PANTHER" id="PTHR11735:SF6">
    <property type="entry name" value="TRNA N6-ADENOSINE THREONYLCARBAMOYLTRANSFERASE, MITOCHONDRIAL"/>
    <property type="match status" value="1"/>
</dbReference>
<comment type="cofactor">
    <cofactor evidence="7">
        <name>a divalent metal cation</name>
        <dbReference type="ChEBI" id="CHEBI:60240"/>
    </cofactor>
    <text evidence="7">Binds 1 divalent metal cation per subunit.</text>
</comment>
<accession>A0A074YMV5</accession>
<comment type="subcellular location">
    <subcellularLocation>
        <location evidence="7">Mitochondrion</location>
    </subcellularLocation>
</comment>
<organism evidence="9 10">
    <name type="scientific">Aureobasidium subglaciale (strain EXF-2481)</name>
    <name type="common">Aureobasidium pullulans var. subglaciale</name>
    <dbReference type="NCBI Taxonomy" id="1043005"/>
    <lineage>
        <taxon>Eukaryota</taxon>
        <taxon>Fungi</taxon>
        <taxon>Dikarya</taxon>
        <taxon>Ascomycota</taxon>
        <taxon>Pezizomycotina</taxon>
        <taxon>Dothideomycetes</taxon>
        <taxon>Dothideomycetidae</taxon>
        <taxon>Dothideales</taxon>
        <taxon>Saccotheciaceae</taxon>
        <taxon>Aureobasidium</taxon>
    </lineage>
</organism>
<dbReference type="GO" id="GO:0061711">
    <property type="term" value="F:tRNA N(6)-L-threonylcarbamoyladenine synthase activity"/>
    <property type="evidence" value="ECO:0007669"/>
    <property type="project" value="UniProtKB-EC"/>
</dbReference>
<dbReference type="InterPro" id="IPR000905">
    <property type="entry name" value="Gcp-like_dom"/>
</dbReference>
<gene>
    <name evidence="9" type="ORF">AUEXF2481DRAFT_36335</name>
</gene>
<comment type="catalytic activity">
    <reaction evidence="6 7">
        <text>L-threonylcarbamoyladenylate + adenosine(37) in tRNA = N(6)-L-threonylcarbamoyladenosine(37) in tRNA + AMP + H(+)</text>
        <dbReference type="Rhea" id="RHEA:37059"/>
        <dbReference type="Rhea" id="RHEA-COMP:10162"/>
        <dbReference type="Rhea" id="RHEA-COMP:10163"/>
        <dbReference type="ChEBI" id="CHEBI:15378"/>
        <dbReference type="ChEBI" id="CHEBI:73682"/>
        <dbReference type="ChEBI" id="CHEBI:74411"/>
        <dbReference type="ChEBI" id="CHEBI:74418"/>
        <dbReference type="ChEBI" id="CHEBI:456215"/>
        <dbReference type="EC" id="2.3.1.234"/>
    </reaction>
</comment>
<reference evidence="9 10" key="1">
    <citation type="journal article" date="2014" name="BMC Genomics">
        <title>Genome sequencing of four Aureobasidium pullulans varieties: biotechnological potential, stress tolerance, and description of new species.</title>
        <authorList>
            <person name="Gostin Ar C."/>
            <person name="Ohm R.A."/>
            <person name="Kogej T."/>
            <person name="Sonjak S."/>
            <person name="Turk M."/>
            <person name="Zajc J."/>
            <person name="Zalar P."/>
            <person name="Grube M."/>
            <person name="Sun H."/>
            <person name="Han J."/>
            <person name="Sharma A."/>
            <person name="Chiniquy J."/>
            <person name="Ngan C.Y."/>
            <person name="Lipzen A."/>
            <person name="Barry K."/>
            <person name="Grigoriev I.V."/>
            <person name="Gunde-Cimerman N."/>
        </authorList>
    </citation>
    <scope>NUCLEOTIDE SEQUENCE [LARGE SCALE GENOMIC DNA]</scope>
    <source>
        <strain evidence="9 10">EXF-2481</strain>
    </source>
</reference>
<keyword evidence="2 7" id="KW-0808">Transferase</keyword>
<evidence type="ECO:0000313" key="10">
    <source>
        <dbReference type="Proteomes" id="UP000030641"/>
    </source>
</evidence>
<dbReference type="GO" id="GO:0046872">
    <property type="term" value="F:metal ion binding"/>
    <property type="evidence" value="ECO:0007669"/>
    <property type="project" value="UniProtKB-KW"/>
</dbReference>
<evidence type="ECO:0000256" key="2">
    <source>
        <dbReference type="ARBA" id="ARBA00022679"/>
    </source>
</evidence>
<dbReference type="PANTHER" id="PTHR11735">
    <property type="entry name" value="TRNA N6-ADENOSINE THREONYLCARBAMOYLTRANSFERASE"/>
    <property type="match status" value="1"/>
</dbReference>
<keyword evidence="4 7" id="KW-0479">Metal-binding</keyword>
<keyword evidence="3 7" id="KW-0819">tRNA processing</keyword>
<dbReference type="GO" id="GO:0005739">
    <property type="term" value="C:mitochondrion"/>
    <property type="evidence" value="ECO:0007669"/>
    <property type="project" value="UniProtKB-SubCell"/>
</dbReference>
<dbReference type="SUPFAM" id="SSF53067">
    <property type="entry name" value="Actin-like ATPase domain"/>
    <property type="match status" value="2"/>
</dbReference>
<protein>
    <recommendedName>
        <fullName evidence="1">N(6)-L-threonylcarbamoyladenine synthase</fullName>
        <ecNumber evidence="1">2.3.1.234</ecNumber>
    </recommendedName>
</protein>
<dbReference type="FunCoup" id="A0A074YMV5">
    <property type="interactions" value="404"/>
</dbReference>
<dbReference type="STRING" id="1043005.A0A074YMV5"/>
<evidence type="ECO:0000256" key="3">
    <source>
        <dbReference type="ARBA" id="ARBA00022694"/>
    </source>
</evidence>
<dbReference type="HAMAP" id="MF_01445">
    <property type="entry name" value="TsaD"/>
    <property type="match status" value="1"/>
</dbReference>
<dbReference type="Proteomes" id="UP000030641">
    <property type="component" value="Unassembled WGS sequence"/>
</dbReference>
<evidence type="ECO:0000256" key="5">
    <source>
        <dbReference type="ARBA" id="ARBA00023315"/>
    </source>
</evidence>
<sequence>MRVTSAAKAIYRTIQGPEAAGNRLSRILKLFVRPTSQNVRTLMLSPLRTFTRAIPPVRSYGVALHRRTLLTLAIETSCDDTSVAIVEKHKDASATLHFHKKVTANTAAYNGIHPVVALESHQSSLAPLLQEALTHLPPSQVDSDPRRTLYHGTTSRMKPDFISATRGPGMRSNLSVGLDAGKALAVAWDIPVLGIHHMQAHALTPRLVSALESRPASGPNFPFLSALVSGGHSMLIESTGLTDHRILATTGDIALGDCLDKAARAILPPHLVVPPYGRALERFAFPGGASDYHYTAPAKRDVELARRVTKWGWGLGAPLAESKNGSSSRKMVYSFSGLLSSIERFVKYEFDHQTSTISRRLRQPGQLSNDERRDMAREVMRVAFEHLASRVLLYLSSLPSQEAAKVSSVVVSGGVAANSFLRHVMRSFLDVRGYQHVELWFPPIELCTDNAAMIGWAGIEMWEAGWRSQLSVRPIKTWSMDPSADDGGILGVEGWLEL</sequence>
<comment type="function">
    <text evidence="7">Required for the formation of a threonylcarbamoyl group on adenosine at position 37 (t(6)A37) in mitochondrial tRNAs that read codons beginning with adenine. Probably involved in the transfer of the threonylcarbamoyl moiety of threonylcarbamoyl-AMP (TC-AMP) to the N6 group of A37. Involved in mitochondrial genome maintenance.</text>
</comment>
<feature type="domain" description="Gcp-like" evidence="8">
    <location>
        <begin position="106"/>
        <end position="456"/>
    </location>
</feature>
<evidence type="ECO:0000256" key="1">
    <source>
        <dbReference type="ARBA" id="ARBA00012156"/>
    </source>
</evidence>
<proteinExistence type="inferred from homology"/>
<name>A0A074YMV5_AURSE</name>
<dbReference type="Pfam" id="PF00814">
    <property type="entry name" value="TsaD"/>
    <property type="match status" value="1"/>
</dbReference>
<dbReference type="RefSeq" id="XP_013347464.1">
    <property type="nucleotide sequence ID" value="XM_013492010.1"/>
</dbReference>
<dbReference type="InterPro" id="IPR043129">
    <property type="entry name" value="ATPase_NBD"/>
</dbReference>
<dbReference type="Gene3D" id="3.30.420.40">
    <property type="match status" value="2"/>
</dbReference>
<keyword evidence="10" id="KW-1185">Reference proteome</keyword>
<dbReference type="GO" id="GO:0072670">
    <property type="term" value="P:mitochondrial tRNA threonylcarbamoyladenosine modification"/>
    <property type="evidence" value="ECO:0007669"/>
    <property type="project" value="TreeGrafter"/>
</dbReference>
<evidence type="ECO:0000256" key="4">
    <source>
        <dbReference type="ARBA" id="ARBA00022723"/>
    </source>
</evidence>
<comment type="similarity">
    <text evidence="7">Belongs to the KAE1 / TsaD family.</text>
</comment>
<evidence type="ECO:0000313" key="9">
    <source>
        <dbReference type="EMBL" id="KEQ99025.1"/>
    </source>
</evidence>
<evidence type="ECO:0000256" key="6">
    <source>
        <dbReference type="ARBA" id="ARBA00048117"/>
    </source>
</evidence>
<dbReference type="EC" id="2.3.1.234" evidence="1"/>
<dbReference type="GeneID" id="25365534"/>
<dbReference type="OrthoDB" id="10259622at2759"/>
<keyword evidence="7" id="KW-0496">Mitochondrion</keyword>
<dbReference type="InterPro" id="IPR022450">
    <property type="entry name" value="TsaD"/>
</dbReference>
<comment type="subunit">
    <text evidence="7">Homodimer.</text>
</comment>
<evidence type="ECO:0000259" key="8">
    <source>
        <dbReference type="Pfam" id="PF00814"/>
    </source>
</evidence>
<dbReference type="InParanoid" id="A0A074YMV5"/>
<dbReference type="AlphaFoldDB" id="A0A074YMV5"/>
<dbReference type="InterPro" id="IPR017861">
    <property type="entry name" value="KAE1/TsaD"/>
</dbReference>
<dbReference type="InterPro" id="IPR017860">
    <property type="entry name" value="Peptidase_M22_CS"/>
</dbReference>
<keyword evidence="5 7" id="KW-0012">Acyltransferase</keyword>
<dbReference type="OMA" id="NAAMIGC"/>
<dbReference type="PROSITE" id="PS01016">
    <property type="entry name" value="GLYCOPROTEASE"/>
    <property type="match status" value="1"/>
</dbReference>